<protein>
    <recommendedName>
        <fullName evidence="2">Class I SAM-dependent methyltransferase</fullName>
    </recommendedName>
</protein>
<organism evidence="1">
    <name type="scientific">viral metagenome</name>
    <dbReference type="NCBI Taxonomy" id="1070528"/>
    <lineage>
        <taxon>unclassified sequences</taxon>
        <taxon>metagenomes</taxon>
        <taxon>organismal metagenomes</taxon>
    </lineage>
</organism>
<name>A0A6C0BJU3_9ZZZZ</name>
<sequence length="241" mass="28001">MVTVLGHCETLMALIARGYQTPEVVENLGLIKNRMKQIYSQVTPQYDDIEAEIVCLLLLQIHPQIVHDVSLNGVWSTLYMLNALDLTSQGVIHSYDKEPQTARVIEMFPNLKKRWIPMSLSLPTSDENIEFLFIDADHSQEFAHTYVDQLLTPLLNKVRQSHTKVMVVVHDIFHAWYEQQYQFNPEGQVLIDFLERNQLLYFSPRNYEHAAQLNQERIQAKIDTSPIHCYSTNPAVFFILE</sequence>
<reference evidence="1" key="1">
    <citation type="journal article" date="2020" name="Nature">
        <title>Giant virus diversity and host interactions through global metagenomics.</title>
        <authorList>
            <person name="Schulz F."/>
            <person name="Roux S."/>
            <person name="Paez-Espino D."/>
            <person name="Jungbluth S."/>
            <person name="Walsh D.A."/>
            <person name="Denef V.J."/>
            <person name="McMahon K.D."/>
            <person name="Konstantinidis K.T."/>
            <person name="Eloe-Fadrosh E.A."/>
            <person name="Kyrpides N.C."/>
            <person name="Woyke T."/>
        </authorList>
    </citation>
    <scope>NUCLEOTIDE SEQUENCE</scope>
    <source>
        <strain evidence="1">GVMAG-M-3300014204-73</strain>
    </source>
</reference>
<proteinExistence type="predicted"/>
<evidence type="ECO:0008006" key="2">
    <source>
        <dbReference type="Google" id="ProtNLM"/>
    </source>
</evidence>
<dbReference type="EMBL" id="MN739183">
    <property type="protein sequence ID" value="QHS92637.1"/>
    <property type="molecule type" value="Genomic_DNA"/>
</dbReference>
<evidence type="ECO:0000313" key="1">
    <source>
        <dbReference type="EMBL" id="QHS92637.1"/>
    </source>
</evidence>
<accession>A0A6C0BJU3</accession>
<dbReference type="AlphaFoldDB" id="A0A6C0BJU3"/>